<dbReference type="CDD" id="cd01065">
    <property type="entry name" value="NAD_bind_Shikimate_DH"/>
    <property type="match status" value="1"/>
</dbReference>
<keyword evidence="3 8" id="KW-0028">Amino-acid biosynthesis</keyword>
<feature type="binding site" evidence="8">
    <location>
        <position position="77"/>
    </location>
    <ligand>
        <name>NADP(+)</name>
        <dbReference type="ChEBI" id="CHEBI:58349"/>
    </ligand>
</feature>
<feature type="binding site" evidence="8">
    <location>
        <position position="61"/>
    </location>
    <ligand>
        <name>shikimate</name>
        <dbReference type="ChEBI" id="CHEBI:36208"/>
    </ligand>
</feature>
<dbReference type="RefSeq" id="WP_061769699.1">
    <property type="nucleotide sequence ID" value="NZ_FR904230.1"/>
</dbReference>
<dbReference type="InterPro" id="IPR041121">
    <property type="entry name" value="SDH_C"/>
</dbReference>
<dbReference type="GO" id="GO:0005829">
    <property type="term" value="C:cytosol"/>
    <property type="evidence" value="ECO:0007669"/>
    <property type="project" value="TreeGrafter"/>
</dbReference>
<dbReference type="GO" id="GO:0009423">
    <property type="term" value="P:chorismate biosynthetic process"/>
    <property type="evidence" value="ECO:0007669"/>
    <property type="project" value="UniProtKB-UniRule"/>
</dbReference>
<evidence type="ECO:0000256" key="3">
    <source>
        <dbReference type="ARBA" id="ARBA00022605"/>
    </source>
</evidence>
<feature type="active site" description="Proton acceptor" evidence="8">
    <location>
        <position position="65"/>
    </location>
</feature>
<dbReference type="SUPFAM" id="SSF53223">
    <property type="entry name" value="Aminoacid dehydrogenase-like, N-terminal domain"/>
    <property type="match status" value="1"/>
</dbReference>
<feature type="binding site" evidence="8">
    <location>
        <position position="238"/>
    </location>
    <ligand>
        <name>NADP(+)</name>
        <dbReference type="ChEBI" id="CHEBI:58349"/>
    </ligand>
</feature>
<dbReference type="UniPathway" id="UPA00053">
    <property type="reaction ID" value="UER00087"/>
</dbReference>
<evidence type="ECO:0000256" key="7">
    <source>
        <dbReference type="ARBA" id="ARBA00049442"/>
    </source>
</evidence>
<dbReference type="InterPro" id="IPR006151">
    <property type="entry name" value="Shikm_DH/Glu-tRNA_Rdtase"/>
</dbReference>
<comment type="similarity">
    <text evidence="8">Belongs to the shikimate dehydrogenase family.</text>
</comment>
<comment type="subunit">
    <text evidence="8">Homodimer.</text>
</comment>
<evidence type="ECO:0000259" key="10">
    <source>
        <dbReference type="Pfam" id="PF08501"/>
    </source>
</evidence>
<dbReference type="Gene3D" id="3.40.50.720">
    <property type="entry name" value="NAD(P)-binding Rossmann-like Domain"/>
    <property type="match status" value="1"/>
</dbReference>
<dbReference type="NCBIfam" id="NF001310">
    <property type="entry name" value="PRK00258.1-2"/>
    <property type="match status" value="1"/>
</dbReference>
<dbReference type="HAMAP" id="MF_00222">
    <property type="entry name" value="Shikimate_DH_AroE"/>
    <property type="match status" value="1"/>
</dbReference>
<dbReference type="GO" id="GO:0004764">
    <property type="term" value="F:shikimate 3-dehydrogenase (NADP+) activity"/>
    <property type="evidence" value="ECO:0007669"/>
    <property type="project" value="UniProtKB-UniRule"/>
</dbReference>
<protein>
    <recommendedName>
        <fullName evidence="2 8">Shikimate dehydrogenase (NADP(+))</fullName>
        <shortName evidence="8">SDH</shortName>
        <ecNumber evidence="2 8">1.1.1.25</ecNumber>
    </recommendedName>
</protein>
<dbReference type="OrthoDB" id="9776868at2"/>
<dbReference type="EMBL" id="FR904230">
    <property type="protein sequence ID" value="CDG46928.1"/>
    <property type="molecule type" value="Genomic_DNA"/>
</dbReference>
<gene>
    <name evidence="8 12" type="primary">aroE</name>
    <name evidence="12" type="ORF">SCTVLC_0150</name>
</gene>
<feature type="domain" description="Shikimate dehydrogenase substrate binding N-terminal" evidence="10">
    <location>
        <begin position="6"/>
        <end position="88"/>
    </location>
</feature>
<dbReference type="NCBIfam" id="TIGR00507">
    <property type="entry name" value="aroE"/>
    <property type="match status" value="1"/>
</dbReference>
<feature type="binding site" evidence="8">
    <location>
        <begin position="126"/>
        <end position="130"/>
    </location>
    <ligand>
        <name>NADP(+)</name>
        <dbReference type="ChEBI" id="CHEBI:58349"/>
    </ligand>
</feature>
<feature type="binding site" evidence="8">
    <location>
        <position position="245"/>
    </location>
    <ligand>
        <name>shikimate</name>
        <dbReference type="ChEBI" id="CHEBI:36208"/>
    </ligand>
</feature>
<comment type="function">
    <text evidence="8">Involved in the biosynthesis of the chorismate, which leads to the biosynthesis of aromatic amino acids. Catalyzes the reversible NADPH linked reduction of 3-dehydroshikimate (DHSA) to yield shikimate (SA).</text>
</comment>
<evidence type="ECO:0000256" key="5">
    <source>
        <dbReference type="ARBA" id="ARBA00023002"/>
    </source>
</evidence>
<evidence type="ECO:0000256" key="8">
    <source>
        <dbReference type="HAMAP-Rule" id="MF_00222"/>
    </source>
</evidence>
<dbReference type="PANTHER" id="PTHR21089">
    <property type="entry name" value="SHIKIMATE DEHYDROGENASE"/>
    <property type="match status" value="1"/>
</dbReference>
<dbReference type="Pfam" id="PF18317">
    <property type="entry name" value="SDH_C"/>
    <property type="match status" value="1"/>
</dbReference>
<reference evidence="12" key="1">
    <citation type="submission" date="2013-06" db="EMBL/GenBank/DDBJ databases">
        <authorList>
            <person name="Mazano-Marin A."/>
        </authorList>
    </citation>
    <scope>NUCLEOTIDE SEQUENCE</scope>
    <source>
        <strain evidence="12">SCt-VLC</strain>
    </source>
</reference>
<evidence type="ECO:0000259" key="11">
    <source>
        <dbReference type="Pfam" id="PF18317"/>
    </source>
</evidence>
<dbReference type="Pfam" id="PF01488">
    <property type="entry name" value="Shikimate_DH"/>
    <property type="match status" value="1"/>
</dbReference>
<dbReference type="Pfam" id="PF08501">
    <property type="entry name" value="Shikimate_dh_N"/>
    <property type="match status" value="1"/>
</dbReference>
<dbReference type="PANTHER" id="PTHR21089:SF1">
    <property type="entry name" value="BIFUNCTIONAL 3-DEHYDROQUINATE DEHYDRATASE_SHIKIMATE DEHYDROGENASE, CHLOROPLASTIC"/>
    <property type="match status" value="1"/>
</dbReference>
<evidence type="ECO:0000256" key="6">
    <source>
        <dbReference type="ARBA" id="ARBA00023141"/>
    </source>
</evidence>
<feature type="binding site" evidence="8">
    <location>
        <begin position="14"/>
        <end position="16"/>
    </location>
    <ligand>
        <name>shikimate</name>
        <dbReference type="ChEBI" id="CHEBI:36208"/>
    </ligand>
</feature>
<evidence type="ECO:0000313" key="12">
    <source>
        <dbReference type="EMBL" id="CDG46928.1"/>
    </source>
</evidence>
<evidence type="ECO:0000256" key="1">
    <source>
        <dbReference type="ARBA" id="ARBA00004871"/>
    </source>
</evidence>
<dbReference type="GO" id="GO:0008652">
    <property type="term" value="P:amino acid biosynthetic process"/>
    <property type="evidence" value="ECO:0007669"/>
    <property type="project" value="UniProtKB-KW"/>
</dbReference>
<feature type="binding site" evidence="8">
    <location>
        <position position="216"/>
    </location>
    <ligand>
        <name>shikimate</name>
        <dbReference type="ChEBI" id="CHEBI:36208"/>
    </ligand>
</feature>
<keyword evidence="4 8" id="KW-0521">NADP</keyword>
<accession>A0A068R8V8</accession>
<evidence type="ECO:0000259" key="9">
    <source>
        <dbReference type="Pfam" id="PF01488"/>
    </source>
</evidence>
<feature type="binding site" evidence="8">
    <location>
        <position position="86"/>
    </location>
    <ligand>
        <name>shikimate</name>
        <dbReference type="ChEBI" id="CHEBI:36208"/>
    </ligand>
</feature>
<name>A0A068R8V8_9GAMM</name>
<keyword evidence="5 8" id="KW-0560">Oxidoreductase</keyword>
<proteinExistence type="inferred from homology"/>
<dbReference type="EC" id="1.1.1.25" evidence="2 8"/>
<feature type="binding site" evidence="8">
    <location>
        <position position="214"/>
    </location>
    <ligand>
        <name>NADP(+)</name>
        <dbReference type="ChEBI" id="CHEBI:58349"/>
    </ligand>
</feature>
<feature type="domain" description="SDH C-terminal" evidence="11">
    <location>
        <begin position="238"/>
        <end position="264"/>
    </location>
</feature>
<evidence type="ECO:0000256" key="2">
    <source>
        <dbReference type="ARBA" id="ARBA00012962"/>
    </source>
</evidence>
<feature type="binding site" evidence="8">
    <location>
        <begin position="149"/>
        <end position="154"/>
    </location>
    <ligand>
        <name>NADP(+)</name>
        <dbReference type="ChEBI" id="CHEBI:58349"/>
    </ligand>
</feature>
<comment type="catalytic activity">
    <reaction evidence="7 8">
        <text>shikimate + NADP(+) = 3-dehydroshikimate + NADPH + H(+)</text>
        <dbReference type="Rhea" id="RHEA:17737"/>
        <dbReference type="ChEBI" id="CHEBI:15378"/>
        <dbReference type="ChEBI" id="CHEBI:16630"/>
        <dbReference type="ChEBI" id="CHEBI:36208"/>
        <dbReference type="ChEBI" id="CHEBI:57783"/>
        <dbReference type="ChEBI" id="CHEBI:58349"/>
        <dbReference type="EC" id="1.1.1.25"/>
    </reaction>
</comment>
<dbReference type="InterPro" id="IPR046346">
    <property type="entry name" value="Aminoacid_DH-like_N_sf"/>
</dbReference>
<comment type="pathway">
    <text evidence="1 8">Metabolic intermediate biosynthesis; chorismate biosynthesis; chorismate from D-erythrose 4-phosphate and phosphoenolpyruvate: step 4/7.</text>
</comment>
<dbReference type="FunFam" id="3.40.50.10860:FF:000006">
    <property type="entry name" value="Shikimate dehydrogenase (NADP(+))"/>
    <property type="match status" value="1"/>
</dbReference>
<organism evidence="12">
    <name type="scientific">Serratia symbiotica SCt-VLC</name>
    <dbReference type="NCBI Taxonomy" id="1347341"/>
    <lineage>
        <taxon>Bacteria</taxon>
        <taxon>Pseudomonadati</taxon>
        <taxon>Pseudomonadota</taxon>
        <taxon>Gammaproteobacteria</taxon>
        <taxon>Enterobacterales</taxon>
        <taxon>Yersiniaceae</taxon>
        <taxon>Serratia</taxon>
        <taxon>Serratia symbiotica</taxon>
    </lineage>
</organism>
<feature type="domain" description="Quinate/shikimate 5-dehydrogenase/glutamyl-tRNA reductase" evidence="9">
    <location>
        <begin position="119"/>
        <end position="191"/>
    </location>
</feature>
<evidence type="ECO:0000256" key="4">
    <source>
        <dbReference type="ARBA" id="ARBA00022857"/>
    </source>
</evidence>
<dbReference type="GO" id="GO:0009073">
    <property type="term" value="P:aromatic amino acid family biosynthetic process"/>
    <property type="evidence" value="ECO:0007669"/>
    <property type="project" value="UniProtKB-KW"/>
</dbReference>
<dbReference type="InterPro" id="IPR036291">
    <property type="entry name" value="NAD(P)-bd_dom_sf"/>
</dbReference>
<dbReference type="Gene3D" id="3.40.50.10860">
    <property type="entry name" value="Leucine Dehydrogenase, chain A, domain 1"/>
    <property type="match status" value="1"/>
</dbReference>
<dbReference type="InterPro" id="IPR013708">
    <property type="entry name" value="Shikimate_DH-bd_N"/>
</dbReference>
<dbReference type="SUPFAM" id="SSF51735">
    <property type="entry name" value="NAD(P)-binding Rossmann-fold domains"/>
    <property type="match status" value="1"/>
</dbReference>
<dbReference type="GO" id="GO:0019632">
    <property type="term" value="P:shikimate metabolic process"/>
    <property type="evidence" value="ECO:0007669"/>
    <property type="project" value="InterPro"/>
</dbReference>
<dbReference type="InterPro" id="IPR011342">
    <property type="entry name" value="Shikimate_DH"/>
</dbReference>
<sequence>MEKFAVFGNPISHSKSPLIHALFAEQTGIDHPYGTVLASLESFEASLQAFISAGGQGANVTVPFKERAFQAASELSELASLAGAVNTLKMLPEGSLLGDNTDGIGLLTDLERQQLIWPQDHILLVGAGGAARGVILPLLSFGCELTITNRTFSRAKELAQLFQHRGEISAQPMDQLDQHRPFNLVINATASGISGKIPALPVGVVNCQTRCYDMFYQQGRTPFLAWAQQQGATEFADGLGMLVGQAAHAFLLWHGVMPEIEPVLRCVRSQLAA</sequence>
<dbReference type="AlphaFoldDB" id="A0A068R8V8"/>
<dbReference type="GO" id="GO:0050661">
    <property type="term" value="F:NADP binding"/>
    <property type="evidence" value="ECO:0007669"/>
    <property type="project" value="InterPro"/>
</dbReference>
<feature type="binding site" evidence="8">
    <location>
        <position position="102"/>
    </location>
    <ligand>
        <name>shikimate</name>
        <dbReference type="ChEBI" id="CHEBI:36208"/>
    </ligand>
</feature>
<keyword evidence="6 8" id="KW-0057">Aromatic amino acid biosynthesis</keyword>
<reference evidence="12" key="2">
    <citation type="journal article" date="2014" name="Genome Biol. Evol.">
        <title>Settling down: the genome of Serratia symbiotica from the aphid Cinara tujafilina zooms in on the process of accommodation to a cooperative intracellular life.</title>
        <authorList>
            <person name="Manzano-Marin A."/>
            <person name="Latorre A."/>
        </authorList>
    </citation>
    <scope>NUCLEOTIDE SEQUENCE</scope>
    <source>
        <strain evidence="12">SCt-VLC</strain>
    </source>
</reference>
<dbReference type="FunFam" id="3.40.50.720:FF:000104">
    <property type="entry name" value="Shikimate dehydrogenase (NADP(+))"/>
    <property type="match status" value="1"/>
</dbReference>
<dbReference type="InterPro" id="IPR022893">
    <property type="entry name" value="Shikimate_DH_fam"/>
</dbReference>